<dbReference type="InterPro" id="IPR017932">
    <property type="entry name" value="GATase_2_dom"/>
</dbReference>
<feature type="domain" description="Glutamine amidotransferase type-2" evidence="2">
    <location>
        <begin position="6"/>
        <end position="263"/>
    </location>
</feature>
<evidence type="ECO:0000256" key="1">
    <source>
        <dbReference type="ARBA" id="ARBA00022962"/>
    </source>
</evidence>
<proteinExistence type="predicted"/>
<comment type="caution">
    <text evidence="3">The sequence shown here is derived from an EMBL/GenBank/DDBJ whole genome shotgun (WGS) entry which is preliminary data.</text>
</comment>
<dbReference type="PROSITE" id="PS51278">
    <property type="entry name" value="GATASE_TYPE_2"/>
    <property type="match status" value="1"/>
</dbReference>
<dbReference type="InterPro" id="IPR026869">
    <property type="entry name" value="EgtC-like"/>
</dbReference>
<dbReference type="Pfam" id="PF13230">
    <property type="entry name" value="GATase_4"/>
    <property type="match status" value="1"/>
</dbReference>
<dbReference type="Gene3D" id="3.60.20.10">
    <property type="entry name" value="Glutamine Phosphoribosylpyrophosphate, subunit 1, domain 1"/>
    <property type="match status" value="1"/>
</dbReference>
<reference evidence="4" key="1">
    <citation type="journal article" date="2019" name="Int. J. Syst. Evol. Microbiol.">
        <title>The Global Catalogue of Microorganisms (GCM) 10K type strain sequencing project: providing services to taxonomists for standard genome sequencing and annotation.</title>
        <authorList>
            <consortium name="The Broad Institute Genomics Platform"/>
            <consortium name="The Broad Institute Genome Sequencing Center for Infectious Disease"/>
            <person name="Wu L."/>
            <person name="Ma J."/>
        </authorList>
    </citation>
    <scope>NUCLEOTIDE SEQUENCE [LARGE SCALE GENOMIC DNA]</scope>
    <source>
        <strain evidence="4">KCTC 32239</strain>
    </source>
</reference>
<evidence type="ECO:0000313" key="3">
    <source>
        <dbReference type="EMBL" id="GGY68628.1"/>
    </source>
</evidence>
<dbReference type="InterPro" id="IPR029055">
    <property type="entry name" value="Ntn_hydrolases_N"/>
</dbReference>
<dbReference type="EMBL" id="BMYZ01000001">
    <property type="protein sequence ID" value="GGY68628.1"/>
    <property type="molecule type" value="Genomic_DNA"/>
</dbReference>
<dbReference type="Proteomes" id="UP000619761">
    <property type="component" value="Unassembled WGS sequence"/>
</dbReference>
<dbReference type="PANTHER" id="PTHR42824:SF1">
    <property type="entry name" value="GLUTAMINE AMIDOTRANSFERASE YAFJ-RELATED"/>
    <property type="match status" value="1"/>
</dbReference>
<sequence length="264" mass="29991">MIEPMCQLLGVSCKQPADINFTFEGFRARGGLTDEHKDGWGIAFFRNNNFDVFLDHQPAANSELAAEINSAGIKSKTIIAHIRKATVGEVKLSNCHPFHRELWGKTWLFCHNGDLKNFAPELNGRFNPQGDTDSELAFCYLLQQLESQLPQGTDDSEALFKVLNDLSREIEKFGTFNIIFSNGDLLFTYCSTSLAHVERKYPFTTVTLVDKDVSLDLSQHHNEHDKMILIATKPLTINEDWKVYQPQEARMFREGEVIYSGINI</sequence>
<name>A0ABQ3AUV6_9GAMM</name>
<protein>
    <submittedName>
        <fullName evidence="3">Class II glutamine amidotransferase</fullName>
    </submittedName>
</protein>
<dbReference type="SUPFAM" id="SSF56235">
    <property type="entry name" value="N-terminal nucleophile aminohydrolases (Ntn hydrolases)"/>
    <property type="match status" value="1"/>
</dbReference>
<gene>
    <name evidence="3" type="ORF">GCM10011613_11090</name>
</gene>
<evidence type="ECO:0000259" key="2">
    <source>
        <dbReference type="PROSITE" id="PS51278"/>
    </source>
</evidence>
<organism evidence="3 4">
    <name type="scientific">Cellvibrio zantedeschiae</name>
    <dbReference type="NCBI Taxonomy" id="1237077"/>
    <lineage>
        <taxon>Bacteria</taxon>
        <taxon>Pseudomonadati</taxon>
        <taxon>Pseudomonadota</taxon>
        <taxon>Gammaproteobacteria</taxon>
        <taxon>Cellvibrionales</taxon>
        <taxon>Cellvibrionaceae</taxon>
        <taxon>Cellvibrio</taxon>
    </lineage>
</organism>
<keyword evidence="4" id="KW-1185">Reference proteome</keyword>
<keyword evidence="1 3" id="KW-0315">Glutamine amidotransferase</keyword>
<dbReference type="CDD" id="cd01908">
    <property type="entry name" value="YafJ"/>
    <property type="match status" value="1"/>
</dbReference>
<accession>A0ABQ3AUV6</accession>
<dbReference type="PANTHER" id="PTHR42824">
    <property type="entry name" value="GLUTAMINE AMIDOTRANSFERASE"/>
    <property type="match status" value="1"/>
</dbReference>
<evidence type="ECO:0000313" key="4">
    <source>
        <dbReference type="Proteomes" id="UP000619761"/>
    </source>
</evidence>